<name>A0ABW2RNB1_9BACL</name>
<keyword evidence="4 6" id="KW-1133">Transmembrane helix</keyword>
<dbReference type="PANTHER" id="PTHR30086">
    <property type="entry name" value="ARGININE EXPORTER PROTEIN ARGO"/>
    <property type="match status" value="1"/>
</dbReference>
<comment type="subcellular location">
    <subcellularLocation>
        <location evidence="1">Cell membrane</location>
        <topology evidence="1">Multi-pass membrane protein</topology>
    </subcellularLocation>
</comment>
<sequence length="212" mass="22765">MNMFFAGFALSLSLCLDLGTVNIAIMRTGMQHGMWLALWIGFGSGVGDLVYALLSTAGMAALLQYKWVRLLVWLGGSTILLVLCVRMIREAFVAKHPVSDEPPSVASPSSRSAFMQGVVLALSSPSSILWFAAVGGSVIAATNKDQTEMALFLFFAGFFLAGQLWSLFLAILTSWGGSVAGPKLVRTFSLGSALLFLYFAVKVFMDGAQQFL</sequence>
<evidence type="ECO:0000256" key="3">
    <source>
        <dbReference type="ARBA" id="ARBA00022692"/>
    </source>
</evidence>
<feature type="transmembrane region" description="Helical" evidence="6">
    <location>
        <begin position="151"/>
        <end position="172"/>
    </location>
</feature>
<evidence type="ECO:0000256" key="4">
    <source>
        <dbReference type="ARBA" id="ARBA00022989"/>
    </source>
</evidence>
<evidence type="ECO:0000256" key="5">
    <source>
        <dbReference type="ARBA" id="ARBA00023136"/>
    </source>
</evidence>
<protein>
    <submittedName>
        <fullName evidence="7">LysE family translocator</fullName>
    </submittedName>
</protein>
<accession>A0ABW2RNB1</accession>
<feature type="transmembrane region" description="Helical" evidence="6">
    <location>
        <begin position="184"/>
        <end position="205"/>
    </location>
</feature>
<dbReference type="Pfam" id="PF01810">
    <property type="entry name" value="LysE"/>
    <property type="match status" value="1"/>
</dbReference>
<feature type="transmembrane region" description="Helical" evidence="6">
    <location>
        <begin position="113"/>
        <end position="139"/>
    </location>
</feature>
<keyword evidence="2" id="KW-1003">Cell membrane</keyword>
<keyword evidence="3 6" id="KW-0812">Transmembrane</keyword>
<gene>
    <name evidence="7" type="ORF">ACFQNG_15310</name>
</gene>
<proteinExistence type="predicted"/>
<feature type="transmembrane region" description="Helical" evidence="6">
    <location>
        <begin position="70"/>
        <end position="88"/>
    </location>
</feature>
<dbReference type="RefSeq" id="WP_379866347.1">
    <property type="nucleotide sequence ID" value="NZ_JBHTBW010000050.1"/>
</dbReference>
<feature type="transmembrane region" description="Helical" evidence="6">
    <location>
        <begin position="35"/>
        <end position="63"/>
    </location>
</feature>
<reference evidence="8" key="1">
    <citation type="journal article" date="2019" name="Int. J. Syst. Evol. Microbiol.">
        <title>The Global Catalogue of Microorganisms (GCM) 10K type strain sequencing project: providing services to taxonomists for standard genome sequencing and annotation.</title>
        <authorList>
            <consortium name="The Broad Institute Genomics Platform"/>
            <consortium name="The Broad Institute Genome Sequencing Center for Infectious Disease"/>
            <person name="Wu L."/>
            <person name="Ma J."/>
        </authorList>
    </citation>
    <scope>NUCLEOTIDE SEQUENCE [LARGE SCALE GENOMIC DNA]</scope>
    <source>
        <strain evidence="8">CGMCC 1.12942</strain>
    </source>
</reference>
<evidence type="ECO:0000313" key="8">
    <source>
        <dbReference type="Proteomes" id="UP001596500"/>
    </source>
</evidence>
<dbReference type="EMBL" id="JBHTBW010000050">
    <property type="protein sequence ID" value="MFC7442456.1"/>
    <property type="molecule type" value="Genomic_DNA"/>
</dbReference>
<dbReference type="InterPro" id="IPR001123">
    <property type="entry name" value="LeuE-type"/>
</dbReference>
<dbReference type="PANTHER" id="PTHR30086:SF20">
    <property type="entry name" value="ARGININE EXPORTER PROTEIN ARGO-RELATED"/>
    <property type="match status" value="1"/>
</dbReference>
<comment type="caution">
    <text evidence="7">The sequence shown here is derived from an EMBL/GenBank/DDBJ whole genome shotgun (WGS) entry which is preliminary data.</text>
</comment>
<dbReference type="Proteomes" id="UP001596500">
    <property type="component" value="Unassembled WGS sequence"/>
</dbReference>
<evidence type="ECO:0000256" key="6">
    <source>
        <dbReference type="SAM" id="Phobius"/>
    </source>
</evidence>
<organism evidence="7 8">
    <name type="scientific">Laceyella putida</name>
    <dbReference type="NCBI Taxonomy" id="110101"/>
    <lineage>
        <taxon>Bacteria</taxon>
        <taxon>Bacillati</taxon>
        <taxon>Bacillota</taxon>
        <taxon>Bacilli</taxon>
        <taxon>Bacillales</taxon>
        <taxon>Thermoactinomycetaceae</taxon>
        <taxon>Laceyella</taxon>
    </lineage>
</organism>
<evidence type="ECO:0000313" key="7">
    <source>
        <dbReference type="EMBL" id="MFC7442456.1"/>
    </source>
</evidence>
<evidence type="ECO:0000256" key="2">
    <source>
        <dbReference type="ARBA" id="ARBA00022475"/>
    </source>
</evidence>
<keyword evidence="5 6" id="KW-0472">Membrane</keyword>
<evidence type="ECO:0000256" key="1">
    <source>
        <dbReference type="ARBA" id="ARBA00004651"/>
    </source>
</evidence>
<keyword evidence="8" id="KW-1185">Reference proteome</keyword>